<proteinExistence type="predicted"/>
<feature type="compositionally biased region" description="Basic and acidic residues" evidence="1">
    <location>
        <begin position="1"/>
        <end position="17"/>
    </location>
</feature>
<evidence type="ECO:0000313" key="2">
    <source>
        <dbReference type="EMBL" id="MBX51028.1"/>
    </source>
</evidence>
<name>A0A2P2P8F4_RHIMU</name>
<dbReference type="AlphaFoldDB" id="A0A2P2P8F4"/>
<organism evidence="2">
    <name type="scientific">Rhizophora mucronata</name>
    <name type="common">Asiatic mangrove</name>
    <dbReference type="NCBI Taxonomy" id="61149"/>
    <lineage>
        <taxon>Eukaryota</taxon>
        <taxon>Viridiplantae</taxon>
        <taxon>Streptophyta</taxon>
        <taxon>Embryophyta</taxon>
        <taxon>Tracheophyta</taxon>
        <taxon>Spermatophyta</taxon>
        <taxon>Magnoliopsida</taxon>
        <taxon>eudicotyledons</taxon>
        <taxon>Gunneridae</taxon>
        <taxon>Pentapetalae</taxon>
        <taxon>rosids</taxon>
        <taxon>fabids</taxon>
        <taxon>Malpighiales</taxon>
        <taxon>Rhizophoraceae</taxon>
        <taxon>Rhizophora</taxon>
    </lineage>
</organism>
<protein>
    <submittedName>
        <fullName evidence="2">Uncharacterized protein</fullName>
    </submittedName>
</protein>
<feature type="region of interest" description="Disordered" evidence="1">
    <location>
        <begin position="1"/>
        <end position="25"/>
    </location>
</feature>
<evidence type="ECO:0000256" key="1">
    <source>
        <dbReference type="SAM" id="MobiDB-lite"/>
    </source>
</evidence>
<dbReference type="EMBL" id="GGEC01070544">
    <property type="protein sequence ID" value="MBX51028.1"/>
    <property type="molecule type" value="Transcribed_RNA"/>
</dbReference>
<reference evidence="2" key="1">
    <citation type="submission" date="2018-02" db="EMBL/GenBank/DDBJ databases">
        <title>Rhizophora mucronata_Transcriptome.</title>
        <authorList>
            <person name="Meera S.P."/>
            <person name="Sreeshan A."/>
            <person name="Augustine A."/>
        </authorList>
    </citation>
    <scope>NUCLEOTIDE SEQUENCE</scope>
    <source>
        <tissue evidence="2">Leaf</tissue>
    </source>
</reference>
<accession>A0A2P2P8F4</accession>
<sequence>MFPVIMEKHSSKKEDGFTKCNASEA</sequence>